<gene>
    <name evidence="2" type="ORF">RAG0_13966</name>
</gene>
<feature type="compositionally biased region" description="Polar residues" evidence="1">
    <location>
        <begin position="14"/>
        <end position="26"/>
    </location>
</feature>
<feature type="compositionally biased region" description="Polar residues" evidence="1">
    <location>
        <begin position="222"/>
        <end position="241"/>
    </location>
</feature>
<proteinExistence type="predicted"/>
<organism evidence="2 3">
    <name type="scientific">Rhynchosporium agropyri</name>
    <dbReference type="NCBI Taxonomy" id="914238"/>
    <lineage>
        <taxon>Eukaryota</taxon>
        <taxon>Fungi</taxon>
        <taxon>Dikarya</taxon>
        <taxon>Ascomycota</taxon>
        <taxon>Pezizomycotina</taxon>
        <taxon>Leotiomycetes</taxon>
        <taxon>Helotiales</taxon>
        <taxon>Ploettnerulaceae</taxon>
        <taxon>Rhynchosporium</taxon>
    </lineage>
</organism>
<feature type="region of interest" description="Disordered" evidence="1">
    <location>
        <begin position="83"/>
        <end position="151"/>
    </location>
</feature>
<evidence type="ECO:0000313" key="2">
    <source>
        <dbReference type="EMBL" id="CZT09111.1"/>
    </source>
</evidence>
<dbReference type="OrthoDB" id="3563175at2759"/>
<dbReference type="Proteomes" id="UP000178912">
    <property type="component" value="Unassembled WGS sequence"/>
</dbReference>
<feature type="compositionally biased region" description="Low complexity" evidence="1">
    <location>
        <begin position="207"/>
        <end position="221"/>
    </location>
</feature>
<feature type="compositionally biased region" description="Low complexity" evidence="1">
    <location>
        <begin position="102"/>
        <end position="129"/>
    </location>
</feature>
<feature type="region of interest" description="Disordered" evidence="1">
    <location>
        <begin position="182"/>
        <end position="243"/>
    </location>
</feature>
<protein>
    <submittedName>
        <fullName evidence="2">Uncharacterized protein</fullName>
    </submittedName>
</protein>
<evidence type="ECO:0000256" key="1">
    <source>
        <dbReference type="SAM" id="MobiDB-lite"/>
    </source>
</evidence>
<evidence type="ECO:0000313" key="3">
    <source>
        <dbReference type="Proteomes" id="UP000178912"/>
    </source>
</evidence>
<feature type="region of interest" description="Disordered" evidence="1">
    <location>
        <begin position="1"/>
        <end position="33"/>
    </location>
</feature>
<dbReference type="AlphaFoldDB" id="A0A1E1LEZ8"/>
<name>A0A1E1LEZ8_9HELO</name>
<feature type="compositionally biased region" description="Polar residues" evidence="1">
    <location>
        <begin position="182"/>
        <end position="195"/>
    </location>
</feature>
<keyword evidence="3" id="KW-1185">Reference proteome</keyword>
<dbReference type="EMBL" id="FJUX01000111">
    <property type="protein sequence ID" value="CZT09111.1"/>
    <property type="molecule type" value="Genomic_DNA"/>
</dbReference>
<accession>A0A1E1LEZ8</accession>
<sequence>MTSSRRAHHDRPSSSETSPLGTTTCSKGHVHPPWSTTGVLRIAKCESVCGFCQKETKTAANLRKHVAIHIKNEGLKLSIAEGSSGRGRLEMPTAPLDHRPSRSTSSYLSSQTDDSDSNSMDTDPTSMSSYKRSFNPPPNSSSNQNTQQQQQDFFSPSAVLMSMASKPHASYPPYNMSASTSPFQGYNTHGQTYSHSPSPSLTPQPYPSTSSYPSSSTNTPSHHTQLSQNPPHRPSSTSASSDPFRALREHRITTKQAWTAIPSSEGFRILDLCKSLSVTQNNENHIPCYNRETIFDEEWQAHMKDVHGVFLLWPETWMRRIEVLDLDAFGGDIGVCNEVIMDS</sequence>
<reference evidence="3" key="1">
    <citation type="submission" date="2016-03" db="EMBL/GenBank/DDBJ databases">
        <authorList>
            <person name="Guldener U."/>
        </authorList>
    </citation>
    <scope>NUCLEOTIDE SEQUENCE [LARGE SCALE GENOMIC DNA]</scope>
    <source>
        <strain evidence="3">04CH-RAC-A.6.1</strain>
    </source>
</reference>
<feature type="compositionally biased region" description="Low complexity" evidence="1">
    <location>
        <begin position="140"/>
        <end position="151"/>
    </location>
</feature>